<reference evidence="2" key="1">
    <citation type="submission" date="2020-10" db="EMBL/GenBank/DDBJ databases">
        <authorList>
            <person name="Gilroy R."/>
        </authorList>
    </citation>
    <scope>NUCLEOTIDE SEQUENCE</scope>
    <source>
        <strain evidence="2">ChiSjej1B19-3389</strain>
    </source>
</reference>
<dbReference type="Proteomes" id="UP000886787">
    <property type="component" value="Unassembled WGS sequence"/>
</dbReference>
<dbReference type="AlphaFoldDB" id="A0A9D1CWD6"/>
<accession>A0A9D1CWD6</accession>
<dbReference type="InterPro" id="IPR016134">
    <property type="entry name" value="Dockerin_dom"/>
</dbReference>
<protein>
    <submittedName>
        <fullName evidence="2">Dockerin type I repeat-containing protein</fullName>
    </submittedName>
</protein>
<dbReference type="InterPro" id="IPR002105">
    <property type="entry name" value="Dockerin_1_rpt"/>
</dbReference>
<comment type="caution">
    <text evidence="2">The sequence shown here is derived from an EMBL/GenBank/DDBJ whole genome shotgun (WGS) entry which is preliminary data.</text>
</comment>
<evidence type="ECO:0000313" key="3">
    <source>
        <dbReference type="Proteomes" id="UP000886787"/>
    </source>
</evidence>
<dbReference type="Pfam" id="PF00404">
    <property type="entry name" value="Dockerin_1"/>
    <property type="match status" value="1"/>
</dbReference>
<organism evidence="2 3">
    <name type="scientific">Candidatus Scatavimonas merdigallinarum</name>
    <dbReference type="NCBI Taxonomy" id="2840914"/>
    <lineage>
        <taxon>Bacteria</taxon>
        <taxon>Bacillati</taxon>
        <taxon>Bacillota</taxon>
        <taxon>Clostridia</taxon>
        <taxon>Eubacteriales</taxon>
        <taxon>Oscillospiraceae</taxon>
        <taxon>Oscillospiraceae incertae sedis</taxon>
        <taxon>Candidatus Scatavimonas</taxon>
    </lineage>
</organism>
<dbReference type="InterPro" id="IPR036439">
    <property type="entry name" value="Dockerin_dom_sf"/>
</dbReference>
<reference evidence="2" key="2">
    <citation type="journal article" date="2021" name="PeerJ">
        <title>Extensive microbial diversity within the chicken gut microbiome revealed by metagenomics and culture.</title>
        <authorList>
            <person name="Gilroy R."/>
            <person name="Ravi A."/>
            <person name="Getino M."/>
            <person name="Pursley I."/>
            <person name="Horton D.L."/>
            <person name="Alikhan N.F."/>
            <person name="Baker D."/>
            <person name="Gharbi K."/>
            <person name="Hall N."/>
            <person name="Watson M."/>
            <person name="Adriaenssens E.M."/>
            <person name="Foster-Nyarko E."/>
            <person name="Jarju S."/>
            <person name="Secka A."/>
            <person name="Antonio M."/>
            <person name="Oren A."/>
            <person name="Chaudhuri R.R."/>
            <person name="La Ragione R."/>
            <person name="Hildebrand F."/>
            <person name="Pallen M.J."/>
        </authorList>
    </citation>
    <scope>NUCLEOTIDE SEQUENCE</scope>
    <source>
        <strain evidence="2">ChiSjej1B19-3389</strain>
    </source>
</reference>
<evidence type="ECO:0000313" key="2">
    <source>
        <dbReference type="EMBL" id="HIQ81395.1"/>
    </source>
</evidence>
<name>A0A9D1CWD6_9FIRM</name>
<evidence type="ECO:0000259" key="1">
    <source>
        <dbReference type="PROSITE" id="PS51766"/>
    </source>
</evidence>
<gene>
    <name evidence="2" type="ORF">IAD32_08985</name>
</gene>
<dbReference type="CDD" id="cd14256">
    <property type="entry name" value="Dockerin_I"/>
    <property type="match status" value="1"/>
</dbReference>
<feature type="domain" description="Dockerin" evidence="1">
    <location>
        <begin position="115"/>
        <end position="177"/>
    </location>
</feature>
<dbReference type="EMBL" id="DVFW01000047">
    <property type="protein sequence ID" value="HIQ81395.1"/>
    <property type="molecule type" value="Genomic_DNA"/>
</dbReference>
<dbReference type="Gene3D" id="1.10.1330.10">
    <property type="entry name" value="Dockerin domain"/>
    <property type="match status" value="1"/>
</dbReference>
<sequence>LTVDESTGQVTSAAFSGGRNQQWIIDKADNTRFTIKTRSLTRPGNLSKAVNGSGAVIDADTEYPIRFEQYSTTGAYAVGHPVTGSSTQYLQYTGGRFQWATYGAPVNFQWHFERVVCQKGDVNLDGSLSTADVLLLQRYIGREVSFNDDQLYLGDLNNSGTVTVLDVNLLQQLIANA</sequence>
<dbReference type="GO" id="GO:0000272">
    <property type="term" value="P:polysaccharide catabolic process"/>
    <property type="evidence" value="ECO:0007669"/>
    <property type="project" value="InterPro"/>
</dbReference>
<dbReference type="SUPFAM" id="SSF63446">
    <property type="entry name" value="Type I dockerin domain"/>
    <property type="match status" value="1"/>
</dbReference>
<feature type="non-terminal residue" evidence="2">
    <location>
        <position position="1"/>
    </location>
</feature>
<dbReference type="PROSITE" id="PS51766">
    <property type="entry name" value="DOCKERIN"/>
    <property type="match status" value="1"/>
</dbReference>
<dbReference type="GO" id="GO:0004553">
    <property type="term" value="F:hydrolase activity, hydrolyzing O-glycosyl compounds"/>
    <property type="evidence" value="ECO:0007669"/>
    <property type="project" value="InterPro"/>
</dbReference>
<proteinExistence type="predicted"/>